<reference evidence="3" key="1">
    <citation type="submission" date="2019-02" db="EMBL/GenBank/DDBJ databases">
        <authorList>
            <person name="Li S.-H."/>
        </authorList>
    </citation>
    <scope>NUCLEOTIDE SEQUENCE</scope>
    <source>
        <strain evidence="3">IMCC14734</strain>
    </source>
</reference>
<comment type="caution">
    <text evidence="3">The sequence shown here is derived from an EMBL/GenBank/DDBJ whole genome shotgun (WGS) entry which is preliminary data.</text>
</comment>
<proteinExistence type="predicted"/>
<dbReference type="EMBL" id="SHNN01000001">
    <property type="protein sequence ID" value="MCX2980626.1"/>
    <property type="molecule type" value="Genomic_DNA"/>
</dbReference>
<gene>
    <name evidence="3" type="ORF">EYC98_07020</name>
</gene>
<sequence>MKTLVTLVTTLMFMCTLSPAFAGPSDRQDRREVRQESDVREDRREERGRSDERQDKRECRQEEGAVGSDKRECKREEVRDGPRGGDGDDS</sequence>
<dbReference type="RefSeq" id="WP_279244601.1">
    <property type="nucleotide sequence ID" value="NZ_SHNN01000001.1"/>
</dbReference>
<evidence type="ECO:0000313" key="3">
    <source>
        <dbReference type="EMBL" id="MCX2980626.1"/>
    </source>
</evidence>
<protein>
    <submittedName>
        <fullName evidence="3">Uncharacterized protein</fullName>
    </submittedName>
</protein>
<feature type="compositionally biased region" description="Basic and acidic residues" evidence="1">
    <location>
        <begin position="26"/>
        <end position="90"/>
    </location>
</feature>
<name>A0ABT3TFS2_9GAMM</name>
<feature type="signal peptide" evidence="2">
    <location>
        <begin position="1"/>
        <end position="22"/>
    </location>
</feature>
<evidence type="ECO:0000256" key="1">
    <source>
        <dbReference type="SAM" id="MobiDB-lite"/>
    </source>
</evidence>
<dbReference type="Proteomes" id="UP001143362">
    <property type="component" value="Unassembled WGS sequence"/>
</dbReference>
<feature type="region of interest" description="Disordered" evidence="1">
    <location>
        <begin position="19"/>
        <end position="90"/>
    </location>
</feature>
<accession>A0ABT3TFS2</accession>
<keyword evidence="4" id="KW-1185">Reference proteome</keyword>
<evidence type="ECO:0000313" key="4">
    <source>
        <dbReference type="Proteomes" id="UP001143362"/>
    </source>
</evidence>
<keyword evidence="2" id="KW-0732">Signal</keyword>
<feature type="chain" id="PRO_5045406777" evidence="2">
    <location>
        <begin position="23"/>
        <end position="90"/>
    </location>
</feature>
<organism evidence="3 4">
    <name type="scientific">Candidatus Litorirhabdus singularis</name>
    <dbReference type="NCBI Taxonomy" id="2518993"/>
    <lineage>
        <taxon>Bacteria</taxon>
        <taxon>Pseudomonadati</taxon>
        <taxon>Pseudomonadota</taxon>
        <taxon>Gammaproteobacteria</taxon>
        <taxon>Cellvibrionales</taxon>
        <taxon>Halieaceae</taxon>
        <taxon>Candidatus Litorirhabdus</taxon>
    </lineage>
</organism>
<evidence type="ECO:0000256" key="2">
    <source>
        <dbReference type="SAM" id="SignalP"/>
    </source>
</evidence>